<dbReference type="AlphaFoldDB" id="A0A0P1M0V4"/>
<accession>A0A0P1P709</accession>
<accession>A0A0P1M0V4</accession>
<sequence length="370" mass="41683">MKKIISVVGARPNFMKVAPINRAIQNFLREHSDFPLIHKICHTGQHYDSNMSDVFFKDLELPEPDFYLGVGSGSHAVQTARIMIEFEKILISEKPDLVIVVGDVNSTIACSLTAVKLGIKVAHVEAGLRSFDRTMPEEINRILTDAISDYLFVSEESGVKNLKREGIPDEKIFFVGNVMIDSLISYLPKVERSEILGFFSLKPSQYGVVTLHRPSNVDSKERLKQIIDLLVDISEYKRIVFPIHPRTAQNLEKYDLLKFLNHNIIATKPLGYIDFIALIKNSAFVLTDSGGIQEETTYLGIPCITLRNSTERPVTVEIGTNVLSGEDITVAFKYIMEILNGNFKNGKIPELWDGKASERIVKILIEKLFE</sequence>
<accession>A0A0P1LCN9</accession>
<evidence type="ECO:0000259" key="2">
    <source>
        <dbReference type="Pfam" id="PF02350"/>
    </source>
</evidence>
<dbReference type="Proteomes" id="UP000182011">
    <property type="component" value="Unassembled WGS sequence"/>
</dbReference>
<feature type="domain" description="UDP-N-acetylglucosamine 2-epimerase" evidence="2">
    <location>
        <begin position="37"/>
        <end position="364"/>
    </location>
</feature>
<organism evidence="4 5">
    <name type="scientific">Candidatus Kryptonium thompsonii</name>
    <dbReference type="NCBI Taxonomy" id="1633631"/>
    <lineage>
        <taxon>Bacteria</taxon>
        <taxon>Pseudomonadati</taxon>
        <taxon>Candidatus Kryptoniota</taxon>
        <taxon>Candidatus Kryptonium</taxon>
    </lineage>
</organism>
<dbReference type="EMBL" id="CZVI01000010">
    <property type="protein sequence ID" value="CUS86293.1"/>
    <property type="molecule type" value="Genomic_DNA"/>
</dbReference>
<evidence type="ECO:0000313" key="6">
    <source>
        <dbReference type="Proteomes" id="UP000182200"/>
    </source>
</evidence>
<comment type="similarity">
    <text evidence="1">Belongs to the UDP-N-acetylglucosamine 2-epimerase family.</text>
</comment>
<keyword evidence="6" id="KW-1185">Reference proteome</keyword>
<dbReference type="EMBL" id="FAOP01000010">
    <property type="protein sequence ID" value="CUU08605.1"/>
    <property type="molecule type" value="Genomic_DNA"/>
</dbReference>
<dbReference type="NCBIfam" id="TIGR00236">
    <property type="entry name" value="wecB"/>
    <property type="match status" value="1"/>
</dbReference>
<accession>A0A0P1NTM9</accession>
<dbReference type="InterPro" id="IPR029767">
    <property type="entry name" value="WecB-like"/>
</dbReference>
<dbReference type="PANTHER" id="PTHR43174:SF1">
    <property type="entry name" value="UDP-N-ACETYLGLUCOSAMINE 2-EPIMERASE"/>
    <property type="match status" value="1"/>
</dbReference>
<name>A0A0P1M0V4_9BACT</name>
<proteinExistence type="inferred from homology"/>
<evidence type="ECO:0000313" key="5">
    <source>
        <dbReference type="Proteomes" id="UP000182011"/>
    </source>
</evidence>
<dbReference type="STRING" id="1633631.GCA_001442925_02127"/>
<gene>
    <name evidence="4" type="ORF">JGI4_02134</name>
    <name evidence="3" type="ORF">JGI8_00987</name>
</gene>
<evidence type="ECO:0000313" key="3">
    <source>
        <dbReference type="EMBL" id="CUS86293.1"/>
    </source>
</evidence>
<dbReference type="Pfam" id="PF02350">
    <property type="entry name" value="Epimerase_2"/>
    <property type="match status" value="1"/>
</dbReference>
<accession>A0A0P1P465</accession>
<protein>
    <submittedName>
        <fullName evidence="4">UDP-N-acetylglucosamine 2-epimerase (Non-hydrolysing)</fullName>
    </submittedName>
</protein>
<evidence type="ECO:0000313" key="4">
    <source>
        <dbReference type="EMBL" id="CUU08605.1"/>
    </source>
</evidence>
<dbReference type="Gene3D" id="3.40.50.2000">
    <property type="entry name" value="Glycogen Phosphorylase B"/>
    <property type="match status" value="2"/>
</dbReference>
<dbReference type="InterPro" id="IPR003331">
    <property type="entry name" value="UDP_GlcNAc_Epimerase_2_dom"/>
</dbReference>
<dbReference type="RefSeq" id="WP_047133291.1">
    <property type="nucleotide sequence ID" value="NZ_CZVI01000010.1"/>
</dbReference>
<dbReference type="Proteomes" id="UP000182200">
    <property type="component" value="Unassembled WGS sequence"/>
</dbReference>
<evidence type="ECO:0000256" key="1">
    <source>
        <dbReference type="RuleBase" id="RU003513"/>
    </source>
</evidence>
<accession>A0A0P1LVU5</accession>
<keyword evidence="1" id="KW-0413">Isomerase</keyword>
<accession>A0A0S4NF04</accession>
<accession>A0A0P1M302</accession>
<dbReference type="GO" id="GO:0016853">
    <property type="term" value="F:isomerase activity"/>
    <property type="evidence" value="ECO:0007669"/>
    <property type="project" value="UniProtKB-KW"/>
</dbReference>
<dbReference type="PANTHER" id="PTHR43174">
    <property type="entry name" value="UDP-N-ACETYLGLUCOSAMINE 2-EPIMERASE"/>
    <property type="match status" value="1"/>
</dbReference>
<accession>A0A0P1MEX1</accession>
<reference evidence="3 6" key="1">
    <citation type="submission" date="2015-11" db="EMBL/GenBank/DDBJ databases">
        <authorList>
            <person name="Varghese N."/>
        </authorList>
    </citation>
    <scope>NUCLEOTIDE SEQUENCE [LARGE SCALE GENOMIC DNA]</scope>
    <source>
        <strain evidence="3 6">JGI-8</strain>
    </source>
</reference>
<reference evidence="4 5" key="2">
    <citation type="submission" date="2015-11" db="EMBL/GenBank/DDBJ databases">
        <authorList>
            <person name="Zhang Y."/>
            <person name="Guo Z."/>
        </authorList>
    </citation>
    <scope>NUCLEOTIDE SEQUENCE [LARGE SCALE GENOMIC DNA]</scope>
    <source>
        <strain evidence="4">JGI-4</strain>
    </source>
</reference>
<dbReference type="CDD" id="cd03786">
    <property type="entry name" value="GTB_UDP-GlcNAc_2-Epimerase"/>
    <property type="match status" value="1"/>
</dbReference>
<dbReference type="SUPFAM" id="SSF53756">
    <property type="entry name" value="UDP-Glycosyltransferase/glycogen phosphorylase"/>
    <property type="match status" value="1"/>
</dbReference>